<dbReference type="Proteomes" id="UP001187531">
    <property type="component" value="Unassembled WGS sequence"/>
</dbReference>
<name>A0AA88H206_ARTSF</name>
<dbReference type="EMBL" id="JAVRJZ010000187">
    <property type="protein sequence ID" value="KAK2702700.1"/>
    <property type="molecule type" value="Genomic_DNA"/>
</dbReference>
<gene>
    <name evidence="1" type="ORF">QYM36_018697</name>
</gene>
<comment type="caution">
    <text evidence="1">The sequence shown here is derived from an EMBL/GenBank/DDBJ whole genome shotgun (WGS) entry which is preliminary data.</text>
</comment>
<sequence length="121" mass="13910">MTNEDKMNKKPAFESISLKILQERADSDLKDEKWRKSSHIAAEDVRLYISKSLPLPSNGANVHAFDFKKTYVTKPPLEKEAQTKKEHKPLFVPRKEQLACKNISSFLQSEPQSLLNMNPKL</sequence>
<accession>A0AA88H206</accession>
<protein>
    <submittedName>
        <fullName evidence="1">Uncharacterized protein</fullName>
    </submittedName>
</protein>
<keyword evidence="2" id="KW-1185">Reference proteome</keyword>
<evidence type="ECO:0000313" key="1">
    <source>
        <dbReference type="EMBL" id="KAK2702700.1"/>
    </source>
</evidence>
<dbReference type="AlphaFoldDB" id="A0AA88H206"/>
<reference evidence="1" key="1">
    <citation type="submission" date="2023-07" db="EMBL/GenBank/DDBJ databases">
        <title>Chromosome-level genome assembly of Artemia franciscana.</title>
        <authorList>
            <person name="Jo E."/>
        </authorList>
    </citation>
    <scope>NUCLEOTIDE SEQUENCE</scope>
    <source>
        <tissue evidence="1">Whole body</tissue>
    </source>
</reference>
<proteinExistence type="predicted"/>
<organism evidence="1 2">
    <name type="scientific">Artemia franciscana</name>
    <name type="common">Brine shrimp</name>
    <name type="synonym">Artemia sanfranciscana</name>
    <dbReference type="NCBI Taxonomy" id="6661"/>
    <lineage>
        <taxon>Eukaryota</taxon>
        <taxon>Metazoa</taxon>
        <taxon>Ecdysozoa</taxon>
        <taxon>Arthropoda</taxon>
        <taxon>Crustacea</taxon>
        <taxon>Branchiopoda</taxon>
        <taxon>Anostraca</taxon>
        <taxon>Artemiidae</taxon>
        <taxon>Artemia</taxon>
    </lineage>
</organism>
<evidence type="ECO:0000313" key="2">
    <source>
        <dbReference type="Proteomes" id="UP001187531"/>
    </source>
</evidence>